<sequence length="240" mass="28657">MFNNKEPLYIQVANDIRMNIITQKWPAGFKLPTEKTLCEIYHVSRITVRRSIDELIRENLIERKKSKGAYVKTFTEPKYEFYTLVKSFNREMIEIGEKPITKVLDLDVVTADHEIANYLKIKPGEKVIRLNRLRGKKDKYFAYFETYLSYNAKLFESLINYEDSLYEKLKEHNINLVNNREIVEALLPVKSLCTLLNINKSTPILKRTRFCEDPVKDFNEYTKCYYIGTEYKYYVDFYKK</sequence>
<accession>H3NQG8</accession>
<dbReference type="PROSITE" id="PS50949">
    <property type="entry name" value="HTH_GNTR"/>
    <property type="match status" value="1"/>
</dbReference>
<evidence type="ECO:0000256" key="3">
    <source>
        <dbReference type="ARBA" id="ARBA00023163"/>
    </source>
</evidence>
<keyword evidence="1" id="KW-0805">Transcription regulation</keyword>
<dbReference type="Pfam" id="PF07702">
    <property type="entry name" value="UTRA"/>
    <property type="match status" value="1"/>
</dbReference>
<organism evidence="5 6">
    <name type="scientific">Helcococcus kunzii ATCC 51366</name>
    <dbReference type="NCBI Taxonomy" id="883114"/>
    <lineage>
        <taxon>Bacteria</taxon>
        <taxon>Bacillati</taxon>
        <taxon>Bacillota</taxon>
        <taxon>Tissierellia</taxon>
        <taxon>Tissierellales</taxon>
        <taxon>Peptoniphilaceae</taxon>
        <taxon>Helcococcus</taxon>
    </lineage>
</organism>
<dbReference type="InterPro" id="IPR011663">
    <property type="entry name" value="UTRA"/>
</dbReference>
<dbReference type="eggNOG" id="COG2188">
    <property type="taxonomic scope" value="Bacteria"/>
</dbReference>
<gene>
    <name evidence="5" type="ORF">HMPREF9709_01579</name>
</gene>
<dbReference type="PATRIC" id="fig|883114.3.peg.1576"/>
<dbReference type="EMBL" id="AGEI01000029">
    <property type="protein sequence ID" value="EHR32298.1"/>
    <property type="molecule type" value="Genomic_DNA"/>
</dbReference>
<dbReference type="InterPro" id="IPR000524">
    <property type="entry name" value="Tscrpt_reg_HTH_GntR"/>
</dbReference>
<dbReference type="STRING" id="883114.HMPREF9709_01579"/>
<evidence type="ECO:0000259" key="4">
    <source>
        <dbReference type="PROSITE" id="PS50949"/>
    </source>
</evidence>
<evidence type="ECO:0000256" key="2">
    <source>
        <dbReference type="ARBA" id="ARBA00023125"/>
    </source>
</evidence>
<evidence type="ECO:0000256" key="1">
    <source>
        <dbReference type="ARBA" id="ARBA00023015"/>
    </source>
</evidence>
<dbReference type="InterPro" id="IPR028978">
    <property type="entry name" value="Chorismate_lyase_/UTRA_dom_sf"/>
</dbReference>
<name>H3NQG8_9FIRM</name>
<dbReference type="Pfam" id="PF00392">
    <property type="entry name" value="GntR"/>
    <property type="match status" value="1"/>
</dbReference>
<evidence type="ECO:0000313" key="6">
    <source>
        <dbReference type="Proteomes" id="UP000004191"/>
    </source>
</evidence>
<dbReference type="Gene3D" id="3.40.1410.10">
    <property type="entry name" value="Chorismate lyase-like"/>
    <property type="match status" value="1"/>
</dbReference>
<keyword evidence="2" id="KW-0238">DNA-binding</keyword>
<dbReference type="SMART" id="SM00866">
    <property type="entry name" value="UTRA"/>
    <property type="match status" value="1"/>
</dbReference>
<dbReference type="PANTHER" id="PTHR44846:SF17">
    <property type="entry name" value="GNTR-FAMILY TRANSCRIPTIONAL REGULATOR"/>
    <property type="match status" value="1"/>
</dbReference>
<dbReference type="GO" id="GO:0045892">
    <property type="term" value="P:negative regulation of DNA-templated transcription"/>
    <property type="evidence" value="ECO:0007669"/>
    <property type="project" value="TreeGrafter"/>
</dbReference>
<dbReference type="AlphaFoldDB" id="H3NQG8"/>
<dbReference type="InterPro" id="IPR050679">
    <property type="entry name" value="Bact_HTH_transcr_reg"/>
</dbReference>
<dbReference type="SUPFAM" id="SSF46785">
    <property type="entry name" value="Winged helix' DNA-binding domain"/>
    <property type="match status" value="1"/>
</dbReference>
<dbReference type="Gene3D" id="1.10.10.10">
    <property type="entry name" value="Winged helix-like DNA-binding domain superfamily/Winged helix DNA-binding domain"/>
    <property type="match status" value="1"/>
</dbReference>
<dbReference type="SMART" id="SM00345">
    <property type="entry name" value="HTH_GNTR"/>
    <property type="match status" value="1"/>
</dbReference>
<protein>
    <recommendedName>
        <fullName evidence="4">HTH gntR-type domain-containing protein</fullName>
    </recommendedName>
</protein>
<dbReference type="InterPro" id="IPR036388">
    <property type="entry name" value="WH-like_DNA-bd_sf"/>
</dbReference>
<dbReference type="RefSeq" id="WP_005399094.1">
    <property type="nucleotide sequence ID" value="NZ_JH601088.1"/>
</dbReference>
<keyword evidence="3" id="KW-0804">Transcription</keyword>
<keyword evidence="6" id="KW-1185">Reference proteome</keyword>
<feature type="domain" description="HTH gntR-type" evidence="4">
    <location>
        <begin position="6"/>
        <end position="74"/>
    </location>
</feature>
<comment type="caution">
    <text evidence="5">The sequence shown here is derived from an EMBL/GenBank/DDBJ whole genome shotgun (WGS) entry which is preliminary data.</text>
</comment>
<dbReference type="PRINTS" id="PR00035">
    <property type="entry name" value="HTHGNTR"/>
</dbReference>
<dbReference type="InterPro" id="IPR036390">
    <property type="entry name" value="WH_DNA-bd_sf"/>
</dbReference>
<dbReference type="Proteomes" id="UP000004191">
    <property type="component" value="Unassembled WGS sequence"/>
</dbReference>
<evidence type="ECO:0000313" key="5">
    <source>
        <dbReference type="EMBL" id="EHR32298.1"/>
    </source>
</evidence>
<dbReference type="GeneID" id="96999521"/>
<dbReference type="GO" id="GO:0003700">
    <property type="term" value="F:DNA-binding transcription factor activity"/>
    <property type="evidence" value="ECO:0007669"/>
    <property type="project" value="InterPro"/>
</dbReference>
<dbReference type="SUPFAM" id="SSF64288">
    <property type="entry name" value="Chorismate lyase-like"/>
    <property type="match status" value="1"/>
</dbReference>
<dbReference type="GO" id="GO:0003677">
    <property type="term" value="F:DNA binding"/>
    <property type="evidence" value="ECO:0007669"/>
    <property type="project" value="UniProtKB-KW"/>
</dbReference>
<reference evidence="5 6" key="1">
    <citation type="submission" date="2012-01" db="EMBL/GenBank/DDBJ databases">
        <title>The Genome Sequence of Helcococcus kunzii ATCC 51366.</title>
        <authorList>
            <consortium name="The Broad Institute Genome Sequencing Platform"/>
            <person name="Earl A."/>
            <person name="Ward D."/>
            <person name="Feldgarden M."/>
            <person name="Gevers D."/>
            <person name="Huys G."/>
            <person name="Young S.K."/>
            <person name="Zeng Q."/>
            <person name="Gargeya S."/>
            <person name="Fitzgerald M."/>
            <person name="Haas B."/>
            <person name="Abouelleil A."/>
            <person name="Alvarado L."/>
            <person name="Arachchi H.M."/>
            <person name="Berlin A."/>
            <person name="Chapman S.B."/>
            <person name="Gearin G."/>
            <person name="Goldberg J."/>
            <person name="Griggs A."/>
            <person name="Gujja S."/>
            <person name="Hansen M."/>
            <person name="Heiman D."/>
            <person name="Howarth C."/>
            <person name="Larimer J."/>
            <person name="Lui A."/>
            <person name="MacDonald P.J.P."/>
            <person name="McCowen C."/>
            <person name="Montmayeur A."/>
            <person name="Murphy C."/>
            <person name="Neiman D."/>
            <person name="Pearson M."/>
            <person name="Priest M."/>
            <person name="Roberts A."/>
            <person name="Saif S."/>
            <person name="Shea T."/>
            <person name="Sisk P."/>
            <person name="Stolte C."/>
            <person name="Sykes S."/>
            <person name="Wortman J."/>
            <person name="Nusbaum C."/>
            <person name="Birren B."/>
        </authorList>
    </citation>
    <scope>NUCLEOTIDE SEQUENCE [LARGE SCALE GENOMIC DNA]</scope>
    <source>
        <strain evidence="5 6">ATCC 51366</strain>
    </source>
</reference>
<dbReference type="PANTHER" id="PTHR44846">
    <property type="entry name" value="MANNOSYL-D-GLYCERATE TRANSPORT/METABOLISM SYSTEM REPRESSOR MNGR-RELATED"/>
    <property type="match status" value="1"/>
</dbReference>
<dbReference type="HOGENOM" id="CLU_063236_2_1_9"/>
<dbReference type="CDD" id="cd07377">
    <property type="entry name" value="WHTH_GntR"/>
    <property type="match status" value="1"/>
</dbReference>
<proteinExistence type="predicted"/>